<evidence type="ECO:0000313" key="1">
    <source>
        <dbReference type="EMBL" id="AHC14192.1"/>
    </source>
</evidence>
<proteinExistence type="predicted"/>
<dbReference type="eggNOG" id="COG3530">
    <property type="taxonomic scope" value="Bacteria"/>
</dbReference>
<dbReference type="Pfam" id="PF12843">
    <property type="entry name" value="QSregVF_b"/>
    <property type="match status" value="1"/>
</dbReference>
<name>V5WEF5_9SPIO</name>
<dbReference type="InterPro" id="IPR024530">
    <property type="entry name" value="QSregVF_b"/>
</dbReference>
<protein>
    <submittedName>
        <fullName evidence="1">Putative cytoplasmic protein</fullName>
    </submittedName>
</protein>
<dbReference type="RefSeq" id="WP_024267123.1">
    <property type="nucleotide sequence ID" value="NC_023035.1"/>
</dbReference>
<dbReference type="AlphaFoldDB" id="V5WEF5"/>
<dbReference type="OrthoDB" id="9807855at2"/>
<dbReference type="STRING" id="1307761.L21SP2_0770"/>
<dbReference type="KEGG" id="slr:L21SP2_0770"/>
<reference evidence="1 2" key="1">
    <citation type="journal article" date="2015" name="Stand. Genomic Sci.">
        <title>Complete genome sequence and description of Salinispira pacifica gen. nov., sp. nov., a novel spirochaete isolated form a hypersaline microbial mat.</title>
        <authorList>
            <person name="Ben Hania W."/>
            <person name="Joseph M."/>
            <person name="Schumann P."/>
            <person name="Bunk B."/>
            <person name="Fiebig A."/>
            <person name="Sproer C."/>
            <person name="Klenk H.P."/>
            <person name="Fardeau M.L."/>
            <person name="Spring S."/>
        </authorList>
    </citation>
    <scope>NUCLEOTIDE SEQUENCE [LARGE SCALE GENOMIC DNA]</scope>
    <source>
        <strain evidence="1 2">L21-RPul-D2</strain>
    </source>
</reference>
<organism evidence="1 2">
    <name type="scientific">Salinispira pacifica</name>
    <dbReference type="NCBI Taxonomy" id="1307761"/>
    <lineage>
        <taxon>Bacteria</taxon>
        <taxon>Pseudomonadati</taxon>
        <taxon>Spirochaetota</taxon>
        <taxon>Spirochaetia</taxon>
        <taxon>Spirochaetales</taxon>
        <taxon>Spirochaetaceae</taxon>
        <taxon>Salinispira</taxon>
    </lineage>
</organism>
<evidence type="ECO:0000313" key="2">
    <source>
        <dbReference type="Proteomes" id="UP000018680"/>
    </source>
</evidence>
<sequence length="87" mass="10146">MEERQAEDGEQILLEIANTQMPFGRYAGRYLVDLPEAYVLWFREKGFPGGRLGVLMENLLEIKVNGLEKMVRPLCRDAAYRRRRFPG</sequence>
<dbReference type="Proteomes" id="UP000018680">
    <property type="component" value="Chromosome"/>
</dbReference>
<keyword evidence="2" id="KW-1185">Reference proteome</keyword>
<dbReference type="HOGENOM" id="CLU_176025_0_0_12"/>
<gene>
    <name evidence="1" type="ORF">L21SP2_0770</name>
</gene>
<accession>V5WEF5</accession>
<dbReference type="EMBL" id="CP006939">
    <property type="protein sequence ID" value="AHC14192.1"/>
    <property type="molecule type" value="Genomic_DNA"/>
</dbReference>